<feature type="active site" description="Nucleophile" evidence="7">
    <location>
        <position position="152"/>
    </location>
</feature>
<dbReference type="PROSITE" id="PS52029">
    <property type="entry name" value="LD_TPASE"/>
    <property type="match status" value="1"/>
</dbReference>
<evidence type="ECO:0000313" key="11">
    <source>
        <dbReference type="Proteomes" id="UP000326287"/>
    </source>
</evidence>
<dbReference type="UniPathway" id="UPA00219"/>
<dbReference type="SUPFAM" id="SSF141523">
    <property type="entry name" value="L,D-transpeptidase catalytic domain-like"/>
    <property type="match status" value="1"/>
</dbReference>
<feature type="domain" description="L,D-TPase catalytic" evidence="9">
    <location>
        <begin position="40"/>
        <end position="176"/>
    </location>
</feature>
<dbReference type="GO" id="GO:0016740">
    <property type="term" value="F:transferase activity"/>
    <property type="evidence" value="ECO:0007669"/>
    <property type="project" value="UniProtKB-KW"/>
</dbReference>
<dbReference type="GO" id="GO:0009252">
    <property type="term" value="P:peptidoglycan biosynthetic process"/>
    <property type="evidence" value="ECO:0007669"/>
    <property type="project" value="UniProtKB-UniPathway"/>
</dbReference>
<feature type="signal peptide" evidence="8">
    <location>
        <begin position="1"/>
        <end position="24"/>
    </location>
</feature>
<dbReference type="InterPro" id="IPR038063">
    <property type="entry name" value="Transpep_catalytic_dom"/>
</dbReference>
<evidence type="ECO:0000256" key="5">
    <source>
        <dbReference type="ARBA" id="ARBA00022984"/>
    </source>
</evidence>
<keyword evidence="8" id="KW-0732">Signal</keyword>
<keyword evidence="11" id="KW-1185">Reference proteome</keyword>
<feature type="chain" id="PRO_5024928245" description="L,D-TPase catalytic domain-containing protein" evidence="8">
    <location>
        <begin position="25"/>
        <end position="177"/>
    </location>
</feature>
<dbReference type="PANTHER" id="PTHR36699:SF1">
    <property type="entry name" value="L,D-TRANSPEPTIDASE YAFK-RELATED"/>
    <property type="match status" value="1"/>
</dbReference>
<evidence type="ECO:0000256" key="1">
    <source>
        <dbReference type="ARBA" id="ARBA00004752"/>
    </source>
</evidence>
<evidence type="ECO:0000256" key="8">
    <source>
        <dbReference type="SAM" id="SignalP"/>
    </source>
</evidence>
<evidence type="ECO:0000256" key="3">
    <source>
        <dbReference type="ARBA" id="ARBA00022679"/>
    </source>
</evidence>
<dbReference type="GO" id="GO:0004180">
    <property type="term" value="F:carboxypeptidase activity"/>
    <property type="evidence" value="ECO:0007669"/>
    <property type="project" value="UniProtKB-ARBA"/>
</dbReference>
<gene>
    <name evidence="10" type="ORF">EY643_11510</name>
</gene>
<evidence type="ECO:0000256" key="7">
    <source>
        <dbReference type="PROSITE-ProRule" id="PRU01373"/>
    </source>
</evidence>
<accession>A0A5P9NQD4</accession>
<dbReference type="AlphaFoldDB" id="A0A5P9NQD4"/>
<evidence type="ECO:0000256" key="2">
    <source>
        <dbReference type="ARBA" id="ARBA00005992"/>
    </source>
</evidence>
<dbReference type="GO" id="GO:0071555">
    <property type="term" value="P:cell wall organization"/>
    <property type="evidence" value="ECO:0007669"/>
    <property type="project" value="UniProtKB-UniRule"/>
</dbReference>
<sequence length="177" mass="19800">MKTTTAYRLWKRTVLALFVTLTCANCTTNTQSTNDSLSLDKVIVVKSKRPMKLMDGEKIVREYHIALGSHPEGHKLQQADGKNPEGDYTLDYVNENSKYYRSMHISYPNNKDRSTAKSVGLNPGGDIMIHGQKNGTGAAAWITQRVNWNQGCIAITNSEMDEFLELVPVGTPIHISW</sequence>
<dbReference type="EMBL" id="CP036422">
    <property type="protein sequence ID" value="QFU77859.1"/>
    <property type="molecule type" value="Genomic_DNA"/>
</dbReference>
<dbReference type="GO" id="GO:0008360">
    <property type="term" value="P:regulation of cell shape"/>
    <property type="evidence" value="ECO:0007669"/>
    <property type="project" value="UniProtKB-UniRule"/>
</dbReference>
<reference evidence="10 11" key="1">
    <citation type="submission" date="2019-02" db="EMBL/GenBank/DDBJ databases">
        <authorList>
            <person name="Li S.-H."/>
        </authorList>
    </citation>
    <scope>NUCLEOTIDE SEQUENCE [LARGE SCALE GENOMIC DNA]</scope>
    <source>
        <strain evidence="10 11">IMCC14385</strain>
    </source>
</reference>
<keyword evidence="6 7" id="KW-0961">Cell wall biogenesis/degradation</keyword>
<keyword evidence="3" id="KW-0808">Transferase</keyword>
<dbReference type="Gene3D" id="2.40.440.10">
    <property type="entry name" value="L,D-transpeptidase catalytic domain-like"/>
    <property type="match status" value="1"/>
</dbReference>
<keyword evidence="5 7" id="KW-0573">Peptidoglycan synthesis</keyword>
<evidence type="ECO:0000313" key="10">
    <source>
        <dbReference type="EMBL" id="QFU77859.1"/>
    </source>
</evidence>
<organism evidence="10 11">
    <name type="scientific">Halioglobus maricola</name>
    <dbReference type="NCBI Taxonomy" id="2601894"/>
    <lineage>
        <taxon>Bacteria</taxon>
        <taxon>Pseudomonadati</taxon>
        <taxon>Pseudomonadota</taxon>
        <taxon>Gammaproteobacteria</taxon>
        <taxon>Cellvibrionales</taxon>
        <taxon>Halieaceae</taxon>
        <taxon>Halioglobus</taxon>
    </lineage>
</organism>
<dbReference type="PANTHER" id="PTHR36699">
    <property type="entry name" value="LD-TRANSPEPTIDASE"/>
    <property type="match status" value="1"/>
</dbReference>
<proteinExistence type="inferred from homology"/>
<feature type="active site" description="Proton donor/acceptor" evidence="7">
    <location>
        <position position="130"/>
    </location>
</feature>
<dbReference type="KEGG" id="halc:EY643_11510"/>
<evidence type="ECO:0000259" key="9">
    <source>
        <dbReference type="PROSITE" id="PS52029"/>
    </source>
</evidence>
<dbReference type="InterPro" id="IPR005490">
    <property type="entry name" value="LD_TPept_cat_dom"/>
</dbReference>
<name>A0A5P9NQD4_9GAMM</name>
<comment type="pathway">
    <text evidence="1 7">Cell wall biogenesis; peptidoglycan biosynthesis.</text>
</comment>
<evidence type="ECO:0000256" key="6">
    <source>
        <dbReference type="ARBA" id="ARBA00023316"/>
    </source>
</evidence>
<keyword evidence="4 7" id="KW-0133">Cell shape</keyword>
<protein>
    <recommendedName>
        <fullName evidence="9">L,D-TPase catalytic domain-containing protein</fullName>
    </recommendedName>
</protein>
<dbReference type="Pfam" id="PF03734">
    <property type="entry name" value="YkuD"/>
    <property type="match status" value="1"/>
</dbReference>
<evidence type="ECO:0000256" key="4">
    <source>
        <dbReference type="ARBA" id="ARBA00022960"/>
    </source>
</evidence>
<dbReference type="OrthoDB" id="9809748at2"/>
<dbReference type="CDD" id="cd16913">
    <property type="entry name" value="YkuD_like"/>
    <property type="match status" value="1"/>
</dbReference>
<comment type="similarity">
    <text evidence="2">Belongs to the YkuD family.</text>
</comment>
<dbReference type="Proteomes" id="UP000326287">
    <property type="component" value="Chromosome"/>
</dbReference>